<dbReference type="EMBL" id="JAADJZ010000019">
    <property type="protein sequence ID" value="KAF2868318.1"/>
    <property type="molecule type" value="Genomic_DNA"/>
</dbReference>
<organism evidence="2 3">
    <name type="scientific">Massariosphaeria phaeospora</name>
    <dbReference type="NCBI Taxonomy" id="100035"/>
    <lineage>
        <taxon>Eukaryota</taxon>
        <taxon>Fungi</taxon>
        <taxon>Dikarya</taxon>
        <taxon>Ascomycota</taxon>
        <taxon>Pezizomycotina</taxon>
        <taxon>Dothideomycetes</taxon>
        <taxon>Pleosporomycetidae</taxon>
        <taxon>Pleosporales</taxon>
        <taxon>Pleosporales incertae sedis</taxon>
        <taxon>Massariosphaeria</taxon>
    </lineage>
</organism>
<dbReference type="CDD" id="cd09917">
    <property type="entry name" value="F-box_SF"/>
    <property type="match status" value="1"/>
</dbReference>
<dbReference type="OrthoDB" id="3226064at2759"/>
<dbReference type="InterPro" id="IPR036047">
    <property type="entry name" value="F-box-like_dom_sf"/>
</dbReference>
<accession>A0A7C8M4K1</accession>
<dbReference type="PROSITE" id="PS50181">
    <property type="entry name" value="FBOX"/>
    <property type="match status" value="1"/>
</dbReference>
<dbReference type="Proteomes" id="UP000481861">
    <property type="component" value="Unassembled WGS sequence"/>
</dbReference>
<reference evidence="2 3" key="1">
    <citation type="submission" date="2020-01" db="EMBL/GenBank/DDBJ databases">
        <authorList>
            <consortium name="DOE Joint Genome Institute"/>
            <person name="Haridas S."/>
            <person name="Albert R."/>
            <person name="Binder M."/>
            <person name="Bloem J."/>
            <person name="Labutti K."/>
            <person name="Salamov A."/>
            <person name="Andreopoulos B."/>
            <person name="Baker S.E."/>
            <person name="Barry K."/>
            <person name="Bills G."/>
            <person name="Bluhm B.H."/>
            <person name="Cannon C."/>
            <person name="Castanera R."/>
            <person name="Culley D.E."/>
            <person name="Daum C."/>
            <person name="Ezra D."/>
            <person name="Gonzalez J.B."/>
            <person name="Henrissat B."/>
            <person name="Kuo A."/>
            <person name="Liang C."/>
            <person name="Lipzen A."/>
            <person name="Lutzoni F."/>
            <person name="Magnuson J."/>
            <person name="Mondo S."/>
            <person name="Nolan M."/>
            <person name="Ohm R."/>
            <person name="Pangilinan J."/>
            <person name="Park H.-J.H."/>
            <person name="Ramirez L."/>
            <person name="Alfaro M."/>
            <person name="Sun H."/>
            <person name="Tritt A."/>
            <person name="Yoshinaga Y."/>
            <person name="Zwiers L.-H.L."/>
            <person name="Turgeon B.G."/>
            <person name="Goodwin S.B."/>
            <person name="Spatafora J.W."/>
            <person name="Crous P.W."/>
            <person name="Grigoriev I.V."/>
        </authorList>
    </citation>
    <scope>NUCLEOTIDE SEQUENCE [LARGE SCALE GENOMIC DNA]</scope>
    <source>
        <strain evidence="2 3">CBS 611.86</strain>
    </source>
</reference>
<proteinExistence type="predicted"/>
<comment type="caution">
    <text evidence="2">The sequence shown here is derived from an EMBL/GenBank/DDBJ whole genome shotgun (WGS) entry which is preliminary data.</text>
</comment>
<evidence type="ECO:0000313" key="3">
    <source>
        <dbReference type="Proteomes" id="UP000481861"/>
    </source>
</evidence>
<dbReference type="SUPFAM" id="SSF81383">
    <property type="entry name" value="F-box domain"/>
    <property type="match status" value="1"/>
</dbReference>
<feature type="domain" description="F-box" evidence="1">
    <location>
        <begin position="5"/>
        <end position="53"/>
    </location>
</feature>
<protein>
    <recommendedName>
        <fullName evidence="1">F-box domain-containing protein</fullName>
    </recommendedName>
</protein>
<dbReference type="AlphaFoldDB" id="A0A7C8M4K1"/>
<dbReference type="InterPro" id="IPR001810">
    <property type="entry name" value="F-box_dom"/>
</dbReference>
<gene>
    <name evidence="2" type="ORF">BDV95DRAFT_609806</name>
</gene>
<name>A0A7C8M4K1_9PLEO</name>
<evidence type="ECO:0000259" key="1">
    <source>
        <dbReference type="PROSITE" id="PS50181"/>
    </source>
</evidence>
<sequence>MSIQSTQLIELAPELLELILSFLGPRDVVSFGRTCQRANPFIQPRNQLLWRSAFLHLFDDPNHAWTLLMPAARAKNRRRESTWDWFVELSRRLKASKAVCQPSNADLVTNPELAITTFLDIVETASYSFVDDSEVHTMSLNVDFLERLFATAPNPEKIVHDYHYRHSETMSLPLHLLTEPNRPITRSMMGRRVAIPDWASRFHIFYGITSREEDSIRAKAAARAIVYDWAVSGPSAEHGPLVQDNSGTVNWQTLEAISSLMHRIFEIARSPHIKTPSGFRNNIARPMDVLDPDDWAGVSRTWLGTYAFLDYRALAQYNFANQLEYPLDLGAYEESCGDLMRLELDIDNSDELQQDPRLQIRLPYCQDLPILHFSGTSSRSPPGRPLILVRGCVCLVPGGREVRWRFIINYAGEDQWQLEGVQPGGIRAGGIYGLWSHVDHDENGPSGPFYYAPIDLCKDP</sequence>
<dbReference type="Gene3D" id="1.20.1280.50">
    <property type="match status" value="1"/>
</dbReference>
<keyword evidence="3" id="KW-1185">Reference proteome</keyword>
<evidence type="ECO:0000313" key="2">
    <source>
        <dbReference type="EMBL" id="KAF2868318.1"/>
    </source>
</evidence>